<reference evidence="1" key="1">
    <citation type="journal article" date="2023" name="Insect Mol. Biol.">
        <title>Genome sequencing provides insights into the evolution of gene families encoding plant cell wall-degrading enzymes in longhorned beetles.</title>
        <authorList>
            <person name="Shin N.R."/>
            <person name="Okamura Y."/>
            <person name="Kirsch R."/>
            <person name="Pauchet Y."/>
        </authorList>
    </citation>
    <scope>NUCLEOTIDE SEQUENCE</scope>
    <source>
        <strain evidence="1">MMC_N1</strain>
    </source>
</reference>
<accession>A0ABQ9JL93</accession>
<evidence type="ECO:0000313" key="2">
    <source>
        <dbReference type="Proteomes" id="UP001162164"/>
    </source>
</evidence>
<organism evidence="1 2">
    <name type="scientific">Molorchus minor</name>
    <dbReference type="NCBI Taxonomy" id="1323400"/>
    <lineage>
        <taxon>Eukaryota</taxon>
        <taxon>Metazoa</taxon>
        <taxon>Ecdysozoa</taxon>
        <taxon>Arthropoda</taxon>
        <taxon>Hexapoda</taxon>
        <taxon>Insecta</taxon>
        <taxon>Pterygota</taxon>
        <taxon>Neoptera</taxon>
        <taxon>Endopterygota</taxon>
        <taxon>Coleoptera</taxon>
        <taxon>Polyphaga</taxon>
        <taxon>Cucujiformia</taxon>
        <taxon>Chrysomeloidea</taxon>
        <taxon>Cerambycidae</taxon>
        <taxon>Lamiinae</taxon>
        <taxon>Monochamini</taxon>
        <taxon>Molorchus</taxon>
    </lineage>
</organism>
<dbReference type="EMBL" id="JAPWTJ010000409">
    <property type="protein sequence ID" value="KAJ8978719.1"/>
    <property type="molecule type" value="Genomic_DNA"/>
</dbReference>
<protein>
    <submittedName>
        <fullName evidence="1">Uncharacterized protein</fullName>
    </submittedName>
</protein>
<gene>
    <name evidence="1" type="ORF">NQ317_015967</name>
</gene>
<name>A0ABQ9JL93_9CUCU</name>
<sequence length="67" mass="7679">MPQVLVSGKNETACLSLHETVLPARAIIDFKWKEKHFPTVRNLDSGSYTSNVEGERWLCFMCDLYDS</sequence>
<proteinExistence type="predicted"/>
<dbReference type="Proteomes" id="UP001162164">
    <property type="component" value="Unassembled WGS sequence"/>
</dbReference>
<keyword evidence="2" id="KW-1185">Reference proteome</keyword>
<comment type="caution">
    <text evidence="1">The sequence shown here is derived from an EMBL/GenBank/DDBJ whole genome shotgun (WGS) entry which is preliminary data.</text>
</comment>
<evidence type="ECO:0000313" key="1">
    <source>
        <dbReference type="EMBL" id="KAJ8978719.1"/>
    </source>
</evidence>